<dbReference type="InterPro" id="IPR036291">
    <property type="entry name" value="NAD(P)-bd_dom_sf"/>
</dbReference>
<dbReference type="PRINTS" id="PR00081">
    <property type="entry name" value="GDHRDH"/>
</dbReference>
<name>A0A915DQ96_9BILA</name>
<protein>
    <submittedName>
        <fullName evidence="2">Uncharacterized protein</fullName>
    </submittedName>
</protein>
<dbReference type="SUPFAM" id="SSF51735">
    <property type="entry name" value="NAD(P)-binding Rossmann-fold domains"/>
    <property type="match status" value="1"/>
</dbReference>
<keyword evidence="1" id="KW-1185">Reference proteome</keyword>
<dbReference type="AlphaFoldDB" id="A0A915DQ96"/>
<organism evidence="1 2">
    <name type="scientific">Ditylenchus dipsaci</name>
    <dbReference type="NCBI Taxonomy" id="166011"/>
    <lineage>
        <taxon>Eukaryota</taxon>
        <taxon>Metazoa</taxon>
        <taxon>Ecdysozoa</taxon>
        <taxon>Nematoda</taxon>
        <taxon>Chromadorea</taxon>
        <taxon>Rhabditida</taxon>
        <taxon>Tylenchina</taxon>
        <taxon>Tylenchomorpha</taxon>
        <taxon>Sphaerularioidea</taxon>
        <taxon>Anguinidae</taxon>
        <taxon>Anguininae</taxon>
        <taxon>Ditylenchus</taxon>
    </lineage>
</organism>
<evidence type="ECO:0000313" key="1">
    <source>
        <dbReference type="Proteomes" id="UP000887574"/>
    </source>
</evidence>
<dbReference type="PANTHER" id="PTHR43975:SF2">
    <property type="entry name" value="EG:BACR7A4.14 PROTEIN-RELATED"/>
    <property type="match status" value="1"/>
</dbReference>
<reference evidence="2" key="1">
    <citation type="submission" date="2022-11" db="UniProtKB">
        <authorList>
            <consortium name="WormBaseParasite"/>
        </authorList>
    </citation>
    <scope>IDENTIFICATION</scope>
</reference>
<proteinExistence type="predicted"/>
<dbReference type="Pfam" id="PF13561">
    <property type="entry name" value="adh_short_C2"/>
    <property type="match status" value="1"/>
</dbReference>
<dbReference type="Proteomes" id="UP000887574">
    <property type="component" value="Unplaced"/>
</dbReference>
<sequence>MSGCADPDSLDNLDFLFKVNFRSAIEMTLLAIPHLEKTKGNVVNVSSVSSVRSFAPVTYYSALKAALDHFTRNYAHKYGPKGIRFNTINPGPIATNIVQRHGTTDIEKEEVQKGFNQWAVETTALQRVGSTSEVSTLLKFLASSESSYITGASVLVDGGFNAVSMPMNFLG</sequence>
<accession>A0A915DQ96</accession>
<evidence type="ECO:0000313" key="2">
    <source>
        <dbReference type="WBParaSite" id="jg21988"/>
    </source>
</evidence>
<dbReference type="WBParaSite" id="jg21988">
    <property type="protein sequence ID" value="jg21988"/>
    <property type="gene ID" value="jg21988"/>
</dbReference>
<dbReference type="Gene3D" id="3.40.50.720">
    <property type="entry name" value="NAD(P)-binding Rossmann-like Domain"/>
    <property type="match status" value="1"/>
</dbReference>
<dbReference type="InterPro" id="IPR002347">
    <property type="entry name" value="SDR_fam"/>
</dbReference>
<dbReference type="PANTHER" id="PTHR43975">
    <property type="entry name" value="ZGC:101858"/>
    <property type="match status" value="1"/>
</dbReference>